<proteinExistence type="predicted"/>
<dbReference type="PANTHER" id="PTHR33206:SF1">
    <property type="entry name" value="DNA-DIRECTED DNA POLYMERASE"/>
    <property type="match status" value="1"/>
</dbReference>
<name>A0A9W6YLL4_9STRA</name>
<dbReference type="PANTHER" id="PTHR33206">
    <property type="entry name" value="PROTEIN CBG10425"/>
    <property type="match status" value="1"/>
</dbReference>
<dbReference type="AlphaFoldDB" id="A0A9W6YLL4"/>
<reference evidence="2" key="1">
    <citation type="submission" date="2023-04" db="EMBL/GenBank/DDBJ databases">
        <title>Phytophthora lilii NBRC 32176.</title>
        <authorList>
            <person name="Ichikawa N."/>
            <person name="Sato H."/>
            <person name="Tonouchi N."/>
        </authorList>
    </citation>
    <scope>NUCLEOTIDE SEQUENCE</scope>
    <source>
        <strain evidence="2">NBRC 32176</strain>
    </source>
</reference>
<comment type="caution">
    <text evidence="2">The sequence shown here is derived from an EMBL/GenBank/DDBJ whole genome shotgun (WGS) entry which is preliminary data.</text>
</comment>
<keyword evidence="3" id="KW-1185">Reference proteome</keyword>
<dbReference type="GO" id="GO:0015074">
    <property type="term" value="P:DNA integration"/>
    <property type="evidence" value="ECO:0007669"/>
    <property type="project" value="InterPro"/>
</dbReference>
<organism evidence="2 3">
    <name type="scientific">Phytophthora lilii</name>
    <dbReference type="NCBI Taxonomy" id="2077276"/>
    <lineage>
        <taxon>Eukaryota</taxon>
        <taxon>Sar</taxon>
        <taxon>Stramenopiles</taxon>
        <taxon>Oomycota</taxon>
        <taxon>Peronosporomycetes</taxon>
        <taxon>Peronosporales</taxon>
        <taxon>Peronosporaceae</taxon>
        <taxon>Phytophthora</taxon>
    </lineage>
</organism>
<dbReference type="InterPro" id="IPR036397">
    <property type="entry name" value="RNaseH_sf"/>
</dbReference>
<accession>A0A9W6YLL4</accession>
<dbReference type="EMBL" id="BSXW01012619">
    <property type="protein sequence ID" value="GMF66366.1"/>
    <property type="molecule type" value="Genomic_DNA"/>
</dbReference>
<dbReference type="OrthoDB" id="6621683at2759"/>
<sequence>MDTDSAYIAFSGEQPFPDLIKPELREHFEENKHKWFPRDDTSEHAKYDKRTPGLFKEEWRGGAMVSLSSKNYICYDGDLIKANWLNKKTGQVEPLYHKTKCSAKGVQKSNNAGILTPEKFESVINEKITLQATNRGFRVVRQTDFFDNQRITNTPQMQTYEQQKNGCGFFYDKRILYNEPKTGFISAQKLYLKARVLDSSVTLKKVRDWLSTQSTVQRFQDQKPAFQLFKIASSNPNSWQADLTFWPELGKQPIFTAINVNSRLGYAKILANKQASTMLTAIKAFVKACKPSVLTTDNGTEFLNSTVQAYFKQQKIEHFNNEAGDHAKMGKIERFNRTIKQRLMQIERKLTPKLLGDIIHNYNRTENSAIGQKHPKKRKVA</sequence>
<evidence type="ECO:0000313" key="2">
    <source>
        <dbReference type="EMBL" id="GMF66366.1"/>
    </source>
</evidence>
<evidence type="ECO:0000313" key="3">
    <source>
        <dbReference type="Proteomes" id="UP001165083"/>
    </source>
</evidence>
<dbReference type="Gene3D" id="3.30.420.10">
    <property type="entry name" value="Ribonuclease H-like superfamily/Ribonuclease H"/>
    <property type="match status" value="1"/>
</dbReference>
<feature type="domain" description="Integrase catalytic" evidence="1">
    <location>
        <begin position="232"/>
        <end position="381"/>
    </location>
</feature>
<dbReference type="GO" id="GO:0003676">
    <property type="term" value="F:nucleic acid binding"/>
    <property type="evidence" value="ECO:0007669"/>
    <property type="project" value="InterPro"/>
</dbReference>
<dbReference type="InterPro" id="IPR012337">
    <property type="entry name" value="RNaseH-like_sf"/>
</dbReference>
<dbReference type="Proteomes" id="UP001165083">
    <property type="component" value="Unassembled WGS sequence"/>
</dbReference>
<gene>
    <name evidence="2" type="ORF">Plil01_001882700</name>
</gene>
<evidence type="ECO:0000259" key="1">
    <source>
        <dbReference type="PROSITE" id="PS50994"/>
    </source>
</evidence>
<protein>
    <submittedName>
        <fullName evidence="2">Unnamed protein product</fullName>
    </submittedName>
</protein>
<dbReference type="InterPro" id="IPR001584">
    <property type="entry name" value="Integrase_cat-core"/>
</dbReference>
<dbReference type="SUPFAM" id="SSF53098">
    <property type="entry name" value="Ribonuclease H-like"/>
    <property type="match status" value="1"/>
</dbReference>
<dbReference type="PROSITE" id="PS50994">
    <property type="entry name" value="INTEGRASE"/>
    <property type="match status" value="1"/>
</dbReference>